<protein>
    <submittedName>
        <fullName evidence="1">Uncharacterized protein</fullName>
    </submittedName>
</protein>
<reference evidence="1 2" key="1">
    <citation type="journal article" date="2013" name="PLoS Pathog.">
        <title>Genomic analysis of the Kiwifruit pathogen Pseudomonas syringae pv. actinidiae provides insight into the origins of an emergent plant disease.</title>
        <authorList>
            <person name="McCann H.C."/>
            <person name="Rikkerink E.H."/>
            <person name="Bertels F."/>
            <person name="Fiers M."/>
            <person name="Lu A."/>
            <person name="Rees-George J."/>
            <person name="Andersen M.T."/>
            <person name="Gleave A.P."/>
            <person name="Haubold B."/>
            <person name="Wohlers M.W."/>
            <person name="Guttman D.S."/>
            <person name="Wang P.W."/>
            <person name="Straub C."/>
            <person name="Vanneste J.L."/>
            <person name="Rainey P.B."/>
            <person name="Templeton M.D."/>
        </authorList>
    </citation>
    <scope>NUCLEOTIDE SEQUENCE [LARGE SCALE GENOMIC DNA]</scope>
    <source>
        <strain evidence="1 2">ICMP 19096</strain>
    </source>
</reference>
<proteinExistence type="predicted"/>
<organism evidence="1 2">
    <name type="scientific">Pseudomonas syringae pv. actinidiae ICMP 19096</name>
    <dbReference type="NCBI Taxonomy" id="1194405"/>
    <lineage>
        <taxon>Bacteria</taxon>
        <taxon>Pseudomonadati</taxon>
        <taxon>Pseudomonadota</taxon>
        <taxon>Gammaproteobacteria</taxon>
        <taxon>Pseudomonadales</taxon>
        <taxon>Pseudomonadaceae</taxon>
        <taxon>Pseudomonas</taxon>
        <taxon>Pseudomonas syringae</taxon>
    </lineage>
</organism>
<comment type="caution">
    <text evidence="1">The sequence shown here is derived from an EMBL/GenBank/DDBJ whole genome shotgun (WGS) entry which is preliminary data.</text>
</comment>
<evidence type="ECO:0000313" key="1">
    <source>
        <dbReference type="EMBL" id="EPN37891.1"/>
    </source>
</evidence>
<gene>
    <name evidence="1" type="ORF">A245_39456</name>
</gene>
<evidence type="ECO:0000313" key="2">
    <source>
        <dbReference type="Proteomes" id="UP000018849"/>
    </source>
</evidence>
<name>A0A656JM74_PSESF</name>
<sequence length="78" mass="8843">MQHIEQFDEERHLLHRAALDQCQDKFTLLQADEVIGVFTTGGNALIVKQAAEPVRGEKCFQLGPSQWGKNRHVRTAND</sequence>
<accession>A0A656JM74</accession>
<dbReference type="Proteomes" id="UP000018849">
    <property type="component" value="Unassembled WGS sequence"/>
</dbReference>
<dbReference type="EMBL" id="AOKF01003344">
    <property type="protein sequence ID" value="EPN37891.1"/>
    <property type="molecule type" value="Genomic_DNA"/>
</dbReference>
<dbReference type="AlphaFoldDB" id="A0A656JM74"/>